<organism evidence="2 3">
    <name type="scientific">Neptunomonas phycophila</name>
    <dbReference type="NCBI Taxonomy" id="1572645"/>
    <lineage>
        <taxon>Bacteria</taxon>
        <taxon>Pseudomonadati</taxon>
        <taxon>Pseudomonadota</taxon>
        <taxon>Gammaproteobacteria</taxon>
        <taxon>Oceanospirillales</taxon>
        <taxon>Oceanospirillaceae</taxon>
        <taxon>Neptunomonas</taxon>
    </lineage>
</organism>
<accession>A0AAW7XF16</accession>
<dbReference type="InterPro" id="IPR032710">
    <property type="entry name" value="NTF2-like_dom_sf"/>
</dbReference>
<reference evidence="2" key="1">
    <citation type="submission" date="2023-07" db="EMBL/GenBank/DDBJ databases">
        <title>Genome content predicts the carbon catabolic preferences of heterotrophic bacteria.</title>
        <authorList>
            <person name="Gralka M."/>
        </authorList>
    </citation>
    <scope>NUCLEOTIDE SEQUENCE</scope>
    <source>
        <strain evidence="2">I2M16</strain>
    </source>
</reference>
<feature type="domain" description="Cds6 C-terminal" evidence="1">
    <location>
        <begin position="284"/>
        <end position="387"/>
    </location>
</feature>
<dbReference type="EMBL" id="JAUOPG010000002">
    <property type="protein sequence ID" value="MDO6452878.1"/>
    <property type="molecule type" value="Genomic_DNA"/>
</dbReference>
<gene>
    <name evidence="2" type="ORF">Q4490_04810</name>
</gene>
<dbReference type="RefSeq" id="WP_303548957.1">
    <property type="nucleotide sequence ID" value="NZ_JAUOPG010000002.1"/>
</dbReference>
<sequence length="396" mass="45128">MVSINPRLLGTEKNKRRSNLEVWSCWLQQALPEFGIVQINVPNPEALIARFERDLTIPLPRWSETNQYVSFNDCLDQLLSQPKSNSNYRQHFLRRWAEEGNVLWLYINGDKLNDAVLEDIADSLPMNTQGQYAVRILLTLDSKRLRSPGLVKLRGRLFESVESPLLHSLPDSNSVRRIVVGVIAVVSLTIGVMLVREPSLATSLSQTVSQFLISEEEPTPEVPANQQLAKQAHDTSLALLDNTTSTDASLGPSQNIDQLSVYPNALDIDASLGSVVSDDIRMTLTAAVHDWASAWESQTPVAYFSFYDDDYFTQDQPDAEQWRSWREQRITAPEWIRVEIGPVNITREGVTYETRFWQLYRASGYQDNVQKVLTWIKRDNRWLIVDERLVDKAPAN</sequence>
<protein>
    <recommendedName>
        <fullName evidence="1">Cds6 C-terminal domain-containing protein</fullName>
    </recommendedName>
</protein>
<dbReference type="Proteomes" id="UP001169862">
    <property type="component" value="Unassembled WGS sequence"/>
</dbReference>
<dbReference type="InterPro" id="IPR056203">
    <property type="entry name" value="Cds6_C"/>
</dbReference>
<dbReference type="Pfam" id="PF24125">
    <property type="entry name" value="Cds6_C"/>
    <property type="match status" value="1"/>
</dbReference>
<name>A0AAW7XF16_9GAMM</name>
<evidence type="ECO:0000259" key="1">
    <source>
        <dbReference type="Pfam" id="PF24125"/>
    </source>
</evidence>
<dbReference type="Gene3D" id="3.10.450.50">
    <property type="match status" value="1"/>
</dbReference>
<dbReference type="SUPFAM" id="SSF54427">
    <property type="entry name" value="NTF2-like"/>
    <property type="match status" value="1"/>
</dbReference>
<proteinExistence type="predicted"/>
<comment type="caution">
    <text evidence="2">The sequence shown here is derived from an EMBL/GenBank/DDBJ whole genome shotgun (WGS) entry which is preliminary data.</text>
</comment>
<evidence type="ECO:0000313" key="3">
    <source>
        <dbReference type="Proteomes" id="UP001169862"/>
    </source>
</evidence>
<dbReference type="AlphaFoldDB" id="A0AAW7XF16"/>
<evidence type="ECO:0000313" key="2">
    <source>
        <dbReference type="EMBL" id="MDO6452878.1"/>
    </source>
</evidence>